<feature type="compositionally biased region" description="Basic and acidic residues" evidence="1">
    <location>
        <begin position="114"/>
        <end position="138"/>
    </location>
</feature>
<dbReference type="EnsemblPlants" id="Bo9g028500.1">
    <property type="protein sequence ID" value="Bo9g028500.1"/>
    <property type="gene ID" value="Bo9g028500"/>
</dbReference>
<protein>
    <submittedName>
        <fullName evidence="2">Uncharacterized protein</fullName>
    </submittedName>
</protein>
<feature type="region of interest" description="Disordered" evidence="1">
    <location>
        <begin position="179"/>
        <end position="238"/>
    </location>
</feature>
<evidence type="ECO:0000313" key="2">
    <source>
        <dbReference type="EnsemblPlants" id="Bo9g028500.1"/>
    </source>
</evidence>
<sequence length="330" mass="36209">MQTPLNGGSGTDLHTPAADVSAANATANAAALEEIKKMFATYEKRPGAGPERPSGQNPSEKSPVEKENSESPPPPAKASEDNGVEQVDLDPSDVSNNTDEDADRHPRRTRSRSSLKDVDPKTRKKNPRNDKYVHHEGEELQGAHNYVIGSDRGRTTGNTWTRNQGYDKNTFCKFHLSRGHSTTNCKGKPGWDPSITGSSRRSEEWSPQREHDPSCHPSLTPSPSRRRNHLAASSKASDGAATLTEVAQVVESTLKIPVLNLKLRSANLHHLDNFRLAFTFRPANSPGMITSELSVSRQHLVSHASKILFRLLRLKAIDHGLSMARLNGRS</sequence>
<feature type="region of interest" description="Disordered" evidence="1">
    <location>
        <begin position="41"/>
        <end position="164"/>
    </location>
</feature>
<accession>A0A0D3E3Q4</accession>
<keyword evidence="3" id="KW-1185">Reference proteome</keyword>
<dbReference type="Proteomes" id="UP000032141">
    <property type="component" value="Chromosome C9"/>
</dbReference>
<evidence type="ECO:0000256" key="1">
    <source>
        <dbReference type="SAM" id="MobiDB-lite"/>
    </source>
</evidence>
<reference evidence="2" key="2">
    <citation type="submission" date="2015-03" db="UniProtKB">
        <authorList>
            <consortium name="EnsemblPlants"/>
        </authorList>
    </citation>
    <scope>IDENTIFICATION</scope>
</reference>
<name>A0A0D3E3Q4_BRAOL</name>
<evidence type="ECO:0000313" key="3">
    <source>
        <dbReference type="Proteomes" id="UP000032141"/>
    </source>
</evidence>
<organism evidence="2 3">
    <name type="scientific">Brassica oleracea var. oleracea</name>
    <dbReference type="NCBI Taxonomy" id="109376"/>
    <lineage>
        <taxon>Eukaryota</taxon>
        <taxon>Viridiplantae</taxon>
        <taxon>Streptophyta</taxon>
        <taxon>Embryophyta</taxon>
        <taxon>Tracheophyta</taxon>
        <taxon>Spermatophyta</taxon>
        <taxon>Magnoliopsida</taxon>
        <taxon>eudicotyledons</taxon>
        <taxon>Gunneridae</taxon>
        <taxon>Pentapetalae</taxon>
        <taxon>rosids</taxon>
        <taxon>malvids</taxon>
        <taxon>Brassicales</taxon>
        <taxon>Brassicaceae</taxon>
        <taxon>Brassiceae</taxon>
        <taxon>Brassica</taxon>
    </lineage>
</organism>
<reference evidence="2 3" key="1">
    <citation type="journal article" date="2014" name="Genome Biol.">
        <title>Transcriptome and methylome profiling reveals relics of genome dominance in the mesopolyploid Brassica oleracea.</title>
        <authorList>
            <person name="Parkin I.A."/>
            <person name="Koh C."/>
            <person name="Tang H."/>
            <person name="Robinson S.J."/>
            <person name="Kagale S."/>
            <person name="Clarke W.E."/>
            <person name="Town C.D."/>
            <person name="Nixon J."/>
            <person name="Krishnakumar V."/>
            <person name="Bidwell S.L."/>
            <person name="Denoeud F."/>
            <person name="Belcram H."/>
            <person name="Links M.G."/>
            <person name="Just J."/>
            <person name="Clarke C."/>
            <person name="Bender T."/>
            <person name="Huebert T."/>
            <person name="Mason A.S."/>
            <person name="Pires J.C."/>
            <person name="Barker G."/>
            <person name="Moore J."/>
            <person name="Walley P.G."/>
            <person name="Manoli S."/>
            <person name="Batley J."/>
            <person name="Edwards D."/>
            <person name="Nelson M.N."/>
            <person name="Wang X."/>
            <person name="Paterson A.H."/>
            <person name="King G."/>
            <person name="Bancroft I."/>
            <person name="Chalhoub B."/>
            <person name="Sharpe A.G."/>
        </authorList>
    </citation>
    <scope>NUCLEOTIDE SEQUENCE</scope>
    <source>
        <strain evidence="2 3">cv. TO1000</strain>
    </source>
</reference>
<dbReference type="AlphaFoldDB" id="A0A0D3E3Q4"/>
<dbReference type="HOGENOM" id="CLU_842947_0_0_1"/>
<feature type="compositionally biased region" description="Basic and acidic residues" evidence="1">
    <location>
        <begin position="200"/>
        <end position="214"/>
    </location>
</feature>
<dbReference type="Gramene" id="Bo9g028500.1">
    <property type="protein sequence ID" value="Bo9g028500.1"/>
    <property type="gene ID" value="Bo9g028500"/>
</dbReference>
<proteinExistence type="predicted"/>